<dbReference type="Proteomes" id="UP000236333">
    <property type="component" value="Unassembled WGS sequence"/>
</dbReference>
<dbReference type="AlphaFoldDB" id="A0A2J8AGL9"/>
<feature type="region of interest" description="Disordered" evidence="1">
    <location>
        <begin position="27"/>
        <end position="50"/>
    </location>
</feature>
<proteinExistence type="predicted"/>
<evidence type="ECO:0000313" key="4">
    <source>
        <dbReference type="Proteomes" id="UP000236333"/>
    </source>
</evidence>
<reference evidence="3 4" key="1">
    <citation type="journal article" date="2017" name="Mol. Biol. Evol.">
        <title>The 4-celled Tetrabaena socialis nuclear genome reveals the essential components for genetic control of cell number at the origin of multicellularity in the volvocine lineage.</title>
        <authorList>
            <person name="Featherston J."/>
            <person name="Arakaki Y."/>
            <person name="Hanschen E.R."/>
            <person name="Ferris P.J."/>
            <person name="Michod R.E."/>
            <person name="Olson B.J.S.C."/>
            <person name="Nozaki H."/>
            <person name="Durand P.M."/>
        </authorList>
    </citation>
    <scope>NUCLEOTIDE SEQUENCE [LARGE SCALE GENOMIC DNA]</scope>
    <source>
        <strain evidence="3 4">NIES-571</strain>
    </source>
</reference>
<gene>
    <name evidence="3" type="ORF">TSOC_001511</name>
</gene>
<name>A0A2J8AGL9_9CHLO</name>
<sequence>METPFKPFKVFLISILCAALVGAATQSRPPARRPRLPPPHSPAPGTPAASVPEVVSVPSDAFPAGADVTRFMADAQDNLYLRGRPQPNNYDGYNDPVAYARWEQASRLGVPVNSTCVLVATYHQLSGNGTFLRTFNDTVEFLFTYSPYRSPLVCVGFENSAAAVDREGQYLYWAAVLRISGAALDLDGSTYSQVLLVKRINLQTGLADTVLRASLTPSWFANNTDDPRAQSYISSGIQGAAVLSTSPPVLALFFGVVGPDVDTVGNFAPVVCQVDVASGAVQVRQVGLGTPVESWAYDDEQTDGDTVLAGRGLYLVYTDSIPTSRAMCNTSPTPSQSFDCYSHFMVRAVSSGSTGLRAEEVLPFEAFLPAGQVFGVSPLTVAVARRPQYPAYSSLYLADAYSCQIKRLDPTGATLLAGYANLASLSSMGGAASVGAMVGLDGDAVSNQGQTGLVHGVRARPICSSYSSDGPSVGRPIGRPIRLVRGSTGTLFFLELIAGQPSVSGVRYSLRRLTGI</sequence>
<keyword evidence="2" id="KW-0732">Signal</keyword>
<organism evidence="3 4">
    <name type="scientific">Tetrabaena socialis</name>
    <dbReference type="NCBI Taxonomy" id="47790"/>
    <lineage>
        <taxon>Eukaryota</taxon>
        <taxon>Viridiplantae</taxon>
        <taxon>Chlorophyta</taxon>
        <taxon>core chlorophytes</taxon>
        <taxon>Chlorophyceae</taxon>
        <taxon>CS clade</taxon>
        <taxon>Chlamydomonadales</taxon>
        <taxon>Tetrabaenaceae</taxon>
        <taxon>Tetrabaena</taxon>
    </lineage>
</organism>
<accession>A0A2J8AGL9</accession>
<keyword evidence="4" id="KW-1185">Reference proteome</keyword>
<evidence type="ECO:0000313" key="3">
    <source>
        <dbReference type="EMBL" id="PNH11657.1"/>
    </source>
</evidence>
<dbReference type="EMBL" id="PGGS01000025">
    <property type="protein sequence ID" value="PNH11657.1"/>
    <property type="molecule type" value="Genomic_DNA"/>
</dbReference>
<feature type="signal peptide" evidence="2">
    <location>
        <begin position="1"/>
        <end position="23"/>
    </location>
</feature>
<feature type="chain" id="PRO_5014428313" evidence="2">
    <location>
        <begin position="24"/>
        <end position="516"/>
    </location>
</feature>
<protein>
    <submittedName>
        <fullName evidence="3">Uncharacterized protein</fullName>
    </submittedName>
</protein>
<evidence type="ECO:0000256" key="2">
    <source>
        <dbReference type="SAM" id="SignalP"/>
    </source>
</evidence>
<comment type="caution">
    <text evidence="3">The sequence shown here is derived from an EMBL/GenBank/DDBJ whole genome shotgun (WGS) entry which is preliminary data.</text>
</comment>
<feature type="compositionally biased region" description="Pro residues" evidence="1">
    <location>
        <begin position="36"/>
        <end position="45"/>
    </location>
</feature>
<evidence type="ECO:0000256" key="1">
    <source>
        <dbReference type="SAM" id="MobiDB-lite"/>
    </source>
</evidence>